<protein>
    <submittedName>
        <fullName evidence="1">Uncharacterized protein</fullName>
    </submittedName>
</protein>
<proteinExistence type="predicted"/>
<gene>
    <name evidence="1" type="ORF">F0562_010669</name>
</gene>
<accession>A0A5J5A2F5</accession>
<organism evidence="1 2">
    <name type="scientific">Nyssa sinensis</name>
    <dbReference type="NCBI Taxonomy" id="561372"/>
    <lineage>
        <taxon>Eukaryota</taxon>
        <taxon>Viridiplantae</taxon>
        <taxon>Streptophyta</taxon>
        <taxon>Embryophyta</taxon>
        <taxon>Tracheophyta</taxon>
        <taxon>Spermatophyta</taxon>
        <taxon>Magnoliopsida</taxon>
        <taxon>eudicotyledons</taxon>
        <taxon>Gunneridae</taxon>
        <taxon>Pentapetalae</taxon>
        <taxon>asterids</taxon>
        <taxon>Cornales</taxon>
        <taxon>Nyssaceae</taxon>
        <taxon>Nyssa</taxon>
    </lineage>
</organism>
<sequence>MDLKRSIIATYHHGQKNTIGPSIRLVVAAKKMRFLQIKDDSFERKVMPPNKPIPEHQETTKPTLVVPLRAQSKGEVTKTQAWEEQKAEVLKLGMDLANHDYQRCIRKLAKPFPNLDISILDDMEVEAEVAEPEAVKTEAAGPEVVETEVIDDKALVGEGTEVVEAQDPIIE</sequence>
<keyword evidence="2" id="KW-1185">Reference proteome</keyword>
<dbReference type="EMBL" id="CM018047">
    <property type="protein sequence ID" value="KAA8524246.1"/>
    <property type="molecule type" value="Genomic_DNA"/>
</dbReference>
<evidence type="ECO:0000313" key="1">
    <source>
        <dbReference type="EMBL" id="KAA8524246.1"/>
    </source>
</evidence>
<dbReference type="AlphaFoldDB" id="A0A5J5A2F5"/>
<dbReference type="Proteomes" id="UP000325577">
    <property type="component" value="Linkage Group LG4"/>
</dbReference>
<name>A0A5J5A2F5_9ASTE</name>
<reference evidence="1 2" key="1">
    <citation type="submission" date="2019-09" db="EMBL/GenBank/DDBJ databases">
        <title>A chromosome-level genome assembly of the Chinese tupelo Nyssa sinensis.</title>
        <authorList>
            <person name="Yang X."/>
            <person name="Kang M."/>
            <person name="Yang Y."/>
            <person name="Xiong H."/>
            <person name="Wang M."/>
            <person name="Zhang Z."/>
            <person name="Wang Z."/>
            <person name="Wu H."/>
            <person name="Ma T."/>
            <person name="Liu J."/>
            <person name="Xi Z."/>
        </authorList>
    </citation>
    <scope>NUCLEOTIDE SEQUENCE [LARGE SCALE GENOMIC DNA]</scope>
    <source>
        <strain evidence="1">J267</strain>
        <tissue evidence="1">Leaf</tissue>
    </source>
</reference>
<evidence type="ECO:0000313" key="2">
    <source>
        <dbReference type="Proteomes" id="UP000325577"/>
    </source>
</evidence>